<protein>
    <submittedName>
        <fullName evidence="2">Uncharacterized protein</fullName>
    </submittedName>
</protein>
<name>A0ABS7PNZ9_9SPHN</name>
<feature type="signal peptide" evidence="1">
    <location>
        <begin position="1"/>
        <end position="21"/>
    </location>
</feature>
<dbReference type="EMBL" id="JAINVV010000004">
    <property type="protein sequence ID" value="MBY8822724.1"/>
    <property type="molecule type" value="Genomic_DNA"/>
</dbReference>
<organism evidence="2 3">
    <name type="scientific">Sphingomonas colocasiae</name>
    <dbReference type="NCBI Taxonomy" id="1848973"/>
    <lineage>
        <taxon>Bacteria</taxon>
        <taxon>Pseudomonadati</taxon>
        <taxon>Pseudomonadota</taxon>
        <taxon>Alphaproteobacteria</taxon>
        <taxon>Sphingomonadales</taxon>
        <taxon>Sphingomonadaceae</taxon>
        <taxon>Sphingomonas</taxon>
    </lineage>
</organism>
<reference evidence="2 3" key="1">
    <citation type="submission" date="2021-08" db="EMBL/GenBank/DDBJ databases">
        <authorList>
            <person name="Tuo L."/>
        </authorList>
    </citation>
    <scope>NUCLEOTIDE SEQUENCE [LARGE SCALE GENOMIC DNA]</scope>
    <source>
        <strain evidence="2 3">JCM 31229</strain>
    </source>
</reference>
<comment type="caution">
    <text evidence="2">The sequence shown here is derived from an EMBL/GenBank/DDBJ whole genome shotgun (WGS) entry which is preliminary data.</text>
</comment>
<dbReference type="Proteomes" id="UP000706039">
    <property type="component" value="Unassembled WGS sequence"/>
</dbReference>
<dbReference type="Pfam" id="PF26624">
    <property type="entry name" value="DUF8200"/>
    <property type="match status" value="1"/>
</dbReference>
<dbReference type="RefSeq" id="WP_222989785.1">
    <property type="nucleotide sequence ID" value="NZ_JAINVV010000004.1"/>
</dbReference>
<gene>
    <name evidence="2" type="ORF">K7G82_10500</name>
</gene>
<keyword evidence="3" id="KW-1185">Reference proteome</keyword>
<keyword evidence="1" id="KW-0732">Signal</keyword>
<accession>A0ABS7PNZ9</accession>
<dbReference type="InterPro" id="IPR058513">
    <property type="entry name" value="DUF8200"/>
</dbReference>
<sequence length="103" mass="10668">MKRILSLCLSALAVVPAPAFAAPAGIATIGGDAPLPAQIVIDSKLWRCADGKCQGPADQRRVAAERTCKDLARKVGTVETFAIGEMTLDSEQLATCNKGAKAS</sequence>
<evidence type="ECO:0000313" key="3">
    <source>
        <dbReference type="Proteomes" id="UP000706039"/>
    </source>
</evidence>
<dbReference type="NCBIfam" id="NF047636">
    <property type="entry name" value="CC_3452_fam"/>
    <property type="match status" value="1"/>
</dbReference>
<evidence type="ECO:0000256" key="1">
    <source>
        <dbReference type="SAM" id="SignalP"/>
    </source>
</evidence>
<evidence type="ECO:0000313" key="2">
    <source>
        <dbReference type="EMBL" id="MBY8822724.1"/>
    </source>
</evidence>
<proteinExistence type="predicted"/>
<dbReference type="InterPro" id="IPR058067">
    <property type="entry name" value="CC_3452-like"/>
</dbReference>
<feature type="chain" id="PRO_5046116021" evidence="1">
    <location>
        <begin position="22"/>
        <end position="103"/>
    </location>
</feature>